<dbReference type="Proteomes" id="UP000188268">
    <property type="component" value="Unassembled WGS sequence"/>
</dbReference>
<name>A0A1R3I1U4_COCAP</name>
<keyword evidence="2" id="KW-1185">Reference proteome</keyword>
<gene>
    <name evidence="1" type="ORF">CCACVL1_15581</name>
</gene>
<proteinExistence type="predicted"/>
<accession>A0A1R3I1U4</accession>
<comment type="caution">
    <text evidence="1">The sequence shown here is derived from an EMBL/GenBank/DDBJ whole genome shotgun (WGS) entry which is preliminary data.</text>
</comment>
<protein>
    <submittedName>
        <fullName evidence="1">Uncharacterized protein</fullName>
    </submittedName>
</protein>
<sequence>MAVVVTGVAPLLMRVASFCFF</sequence>
<dbReference type="Gramene" id="OMO76552">
    <property type="protein sequence ID" value="OMO76552"/>
    <property type="gene ID" value="CCACVL1_15581"/>
</dbReference>
<evidence type="ECO:0000313" key="1">
    <source>
        <dbReference type="EMBL" id="OMO76552.1"/>
    </source>
</evidence>
<evidence type="ECO:0000313" key="2">
    <source>
        <dbReference type="Proteomes" id="UP000188268"/>
    </source>
</evidence>
<reference evidence="1 2" key="1">
    <citation type="submission" date="2013-09" db="EMBL/GenBank/DDBJ databases">
        <title>Corchorus capsularis genome sequencing.</title>
        <authorList>
            <person name="Alam M."/>
            <person name="Haque M.S."/>
            <person name="Islam M.S."/>
            <person name="Emdad E.M."/>
            <person name="Islam M.M."/>
            <person name="Ahmed B."/>
            <person name="Halim A."/>
            <person name="Hossen Q.M.M."/>
            <person name="Hossain M.Z."/>
            <person name="Ahmed R."/>
            <person name="Khan M.M."/>
            <person name="Islam R."/>
            <person name="Rashid M.M."/>
            <person name="Khan S.A."/>
            <person name="Rahman M.S."/>
            <person name="Alam M."/>
        </authorList>
    </citation>
    <scope>NUCLEOTIDE SEQUENCE [LARGE SCALE GENOMIC DNA]</scope>
    <source>
        <strain evidence="2">cv. CVL-1</strain>
        <tissue evidence="1">Whole seedling</tissue>
    </source>
</reference>
<dbReference type="AlphaFoldDB" id="A0A1R3I1U4"/>
<organism evidence="1 2">
    <name type="scientific">Corchorus capsularis</name>
    <name type="common">Jute</name>
    <dbReference type="NCBI Taxonomy" id="210143"/>
    <lineage>
        <taxon>Eukaryota</taxon>
        <taxon>Viridiplantae</taxon>
        <taxon>Streptophyta</taxon>
        <taxon>Embryophyta</taxon>
        <taxon>Tracheophyta</taxon>
        <taxon>Spermatophyta</taxon>
        <taxon>Magnoliopsida</taxon>
        <taxon>eudicotyledons</taxon>
        <taxon>Gunneridae</taxon>
        <taxon>Pentapetalae</taxon>
        <taxon>rosids</taxon>
        <taxon>malvids</taxon>
        <taxon>Malvales</taxon>
        <taxon>Malvaceae</taxon>
        <taxon>Grewioideae</taxon>
        <taxon>Apeibeae</taxon>
        <taxon>Corchorus</taxon>
    </lineage>
</organism>
<dbReference type="EMBL" id="AWWV01010869">
    <property type="protein sequence ID" value="OMO76552.1"/>
    <property type="molecule type" value="Genomic_DNA"/>
</dbReference>